<feature type="domain" description="EamA" evidence="7">
    <location>
        <begin position="11"/>
        <end position="143"/>
    </location>
</feature>
<comment type="subcellular location">
    <subcellularLocation>
        <location evidence="1">Membrane</location>
        <topology evidence="1">Multi-pass membrane protein</topology>
    </subcellularLocation>
</comment>
<feature type="transmembrane region" description="Helical" evidence="6">
    <location>
        <begin position="265"/>
        <end position="283"/>
    </location>
</feature>
<organism evidence="8 9">
    <name type="scientific">Thioclava indica</name>
    <dbReference type="NCBI Taxonomy" id="1353528"/>
    <lineage>
        <taxon>Bacteria</taxon>
        <taxon>Pseudomonadati</taxon>
        <taxon>Pseudomonadota</taxon>
        <taxon>Alphaproteobacteria</taxon>
        <taxon>Rhodobacterales</taxon>
        <taxon>Paracoccaceae</taxon>
        <taxon>Thioclava</taxon>
    </lineage>
</organism>
<dbReference type="EMBL" id="AUNB01000001">
    <property type="protein sequence ID" value="KEO61802.1"/>
    <property type="molecule type" value="Genomic_DNA"/>
</dbReference>
<feature type="transmembrane region" description="Helical" evidence="6">
    <location>
        <begin position="71"/>
        <end position="91"/>
    </location>
</feature>
<evidence type="ECO:0000313" key="8">
    <source>
        <dbReference type="EMBL" id="KEO61802.1"/>
    </source>
</evidence>
<keyword evidence="5 6" id="KW-0472">Membrane</keyword>
<evidence type="ECO:0000256" key="1">
    <source>
        <dbReference type="ARBA" id="ARBA00004141"/>
    </source>
</evidence>
<evidence type="ECO:0000313" key="9">
    <source>
        <dbReference type="Proteomes" id="UP000027471"/>
    </source>
</evidence>
<reference evidence="8 9" key="1">
    <citation type="journal article" date="2015" name="Antonie Van Leeuwenhoek">
        <title>Thioclava indica sp. nov., isolated from surface seawater of the Indian Ocean.</title>
        <authorList>
            <person name="Liu Y."/>
            <person name="Lai Q."/>
            <person name="Du J."/>
            <person name="Xu H."/>
            <person name="Jiang L."/>
            <person name="Shao Z."/>
        </authorList>
    </citation>
    <scope>NUCLEOTIDE SEQUENCE [LARGE SCALE GENOMIC DNA]</scope>
    <source>
        <strain evidence="8 9">DT23-4</strain>
    </source>
</reference>
<keyword evidence="9" id="KW-1185">Reference proteome</keyword>
<evidence type="ECO:0000256" key="6">
    <source>
        <dbReference type="SAM" id="Phobius"/>
    </source>
</evidence>
<comment type="caution">
    <text evidence="8">The sequence shown here is derived from an EMBL/GenBank/DDBJ whole genome shotgun (WGS) entry which is preliminary data.</text>
</comment>
<evidence type="ECO:0000256" key="5">
    <source>
        <dbReference type="ARBA" id="ARBA00023136"/>
    </source>
</evidence>
<evidence type="ECO:0000256" key="3">
    <source>
        <dbReference type="ARBA" id="ARBA00022692"/>
    </source>
</evidence>
<feature type="domain" description="EamA" evidence="7">
    <location>
        <begin position="153"/>
        <end position="281"/>
    </location>
</feature>
<dbReference type="InterPro" id="IPR037185">
    <property type="entry name" value="EmrE-like"/>
</dbReference>
<keyword evidence="4 6" id="KW-1133">Transmembrane helix</keyword>
<keyword evidence="3 6" id="KW-0812">Transmembrane</keyword>
<gene>
    <name evidence="8" type="ORF">DT23_02160</name>
</gene>
<dbReference type="OrthoDB" id="7374604at2"/>
<name>A0A074KJR8_9RHOB</name>
<dbReference type="RefSeq" id="WP_081846879.1">
    <property type="nucleotide sequence ID" value="NZ_AUNB01000001.1"/>
</dbReference>
<evidence type="ECO:0000256" key="4">
    <source>
        <dbReference type="ARBA" id="ARBA00022989"/>
    </source>
</evidence>
<dbReference type="Gene3D" id="1.10.3730.20">
    <property type="match status" value="2"/>
</dbReference>
<dbReference type="STRING" id="1353528.DT23_02160"/>
<dbReference type="InterPro" id="IPR000620">
    <property type="entry name" value="EamA_dom"/>
</dbReference>
<dbReference type="Pfam" id="PF00892">
    <property type="entry name" value="EamA"/>
    <property type="match status" value="2"/>
</dbReference>
<evidence type="ECO:0000256" key="2">
    <source>
        <dbReference type="ARBA" id="ARBA00009853"/>
    </source>
</evidence>
<feature type="transmembrane region" description="Helical" evidence="6">
    <location>
        <begin position="128"/>
        <end position="147"/>
    </location>
</feature>
<feature type="transmembrane region" description="Helical" evidence="6">
    <location>
        <begin position="40"/>
        <end position="59"/>
    </location>
</feature>
<feature type="transmembrane region" description="Helical" evidence="6">
    <location>
        <begin position="183"/>
        <end position="200"/>
    </location>
</feature>
<accession>A0A074KJR8</accession>
<evidence type="ECO:0000259" key="7">
    <source>
        <dbReference type="Pfam" id="PF00892"/>
    </source>
</evidence>
<feature type="transmembrane region" description="Helical" evidence="6">
    <location>
        <begin position="239"/>
        <end position="259"/>
    </location>
</feature>
<comment type="similarity">
    <text evidence="2">Belongs to the drug/metabolite transporter (DMT) superfamily. 10 TMS drug/metabolite exporter (DME) (TC 2.A.7.3) family.</text>
</comment>
<dbReference type="PANTHER" id="PTHR22911">
    <property type="entry name" value="ACYL-MALONYL CONDENSING ENZYME-RELATED"/>
    <property type="match status" value="1"/>
</dbReference>
<protein>
    <recommendedName>
        <fullName evidence="7">EamA domain-containing protein</fullName>
    </recommendedName>
</protein>
<feature type="transmembrane region" description="Helical" evidence="6">
    <location>
        <begin position="206"/>
        <end position="227"/>
    </location>
</feature>
<dbReference type="Proteomes" id="UP000027471">
    <property type="component" value="Unassembled WGS sequence"/>
</dbReference>
<proteinExistence type="inferred from homology"/>
<dbReference type="SUPFAM" id="SSF103481">
    <property type="entry name" value="Multidrug resistance efflux transporter EmrE"/>
    <property type="match status" value="2"/>
</dbReference>
<feature type="transmembrane region" description="Helical" evidence="6">
    <location>
        <begin position="103"/>
        <end position="121"/>
    </location>
</feature>
<dbReference type="eggNOG" id="COG0697">
    <property type="taxonomic scope" value="Bacteria"/>
</dbReference>
<dbReference type="PANTHER" id="PTHR22911:SF6">
    <property type="entry name" value="SOLUTE CARRIER FAMILY 35 MEMBER G1"/>
    <property type="match status" value="1"/>
</dbReference>
<feature type="transmembrane region" description="Helical" evidence="6">
    <location>
        <begin position="12"/>
        <end position="34"/>
    </location>
</feature>
<dbReference type="AlphaFoldDB" id="A0A074KJR8"/>
<feature type="transmembrane region" description="Helical" evidence="6">
    <location>
        <begin position="153"/>
        <end position="171"/>
    </location>
</feature>
<sequence length="302" mass="32633">MIANPEANRPMIGILWMLAATLCFVFVNIIVHWLGASVPVAQSAFVRFAWGLIFFAPALARILRRSYTREVWVLFGLRGVLHAVAVVLWFYAMTHIAIADVTAINYLNPIVVTVGGALLLGEGLAWRRISAIIVALIGALIILRPGIRTIEPGHIAQLGAALFFGAAYLSAKRLTDFVPASTVVAMMTLVVTVALAPLALWEWQPISLSVVLWLGAVAVFATAGHYAMTRAFAAAPVSVTQPVIFLQLVWAALAGWTIFGEVPDPYVILGGGIIIASVSYMTWRESQIKRRPVTPPAPATKL</sequence>
<dbReference type="GO" id="GO:0016020">
    <property type="term" value="C:membrane"/>
    <property type="evidence" value="ECO:0007669"/>
    <property type="project" value="UniProtKB-SubCell"/>
</dbReference>